<feature type="domain" description="DUF397" evidence="1">
    <location>
        <begin position="17"/>
        <end position="67"/>
    </location>
</feature>
<evidence type="ECO:0000313" key="3">
    <source>
        <dbReference type="Proteomes" id="UP001500483"/>
    </source>
</evidence>
<dbReference type="Pfam" id="PF04149">
    <property type="entry name" value="DUF397"/>
    <property type="match status" value="1"/>
</dbReference>
<evidence type="ECO:0000259" key="1">
    <source>
        <dbReference type="Pfam" id="PF04149"/>
    </source>
</evidence>
<comment type="caution">
    <text evidence="2">The sequence shown here is derived from an EMBL/GenBank/DDBJ whole genome shotgun (WGS) entry which is preliminary data.</text>
</comment>
<sequence>MRAGTSAGRALVMGTGRWRKSSYSGSQSACVEVGSIAMRVDVRDSKDQSAVLCFRRDQWRTFLAEIKYSD</sequence>
<gene>
    <name evidence="2" type="ORF">GCM10020366_54690</name>
</gene>
<name>A0ABP6RY93_9PSEU</name>
<dbReference type="InterPro" id="IPR007278">
    <property type="entry name" value="DUF397"/>
</dbReference>
<protein>
    <recommendedName>
        <fullName evidence="1">DUF397 domain-containing protein</fullName>
    </recommendedName>
</protein>
<proteinExistence type="predicted"/>
<organism evidence="2 3">
    <name type="scientific">Saccharopolyspora gregorii</name>
    <dbReference type="NCBI Taxonomy" id="33914"/>
    <lineage>
        <taxon>Bacteria</taxon>
        <taxon>Bacillati</taxon>
        <taxon>Actinomycetota</taxon>
        <taxon>Actinomycetes</taxon>
        <taxon>Pseudonocardiales</taxon>
        <taxon>Pseudonocardiaceae</taxon>
        <taxon>Saccharopolyspora</taxon>
    </lineage>
</organism>
<evidence type="ECO:0000313" key="2">
    <source>
        <dbReference type="EMBL" id="GAA3363306.1"/>
    </source>
</evidence>
<dbReference type="Proteomes" id="UP001500483">
    <property type="component" value="Unassembled WGS sequence"/>
</dbReference>
<reference evidence="3" key="1">
    <citation type="journal article" date="2019" name="Int. J. Syst. Evol. Microbiol.">
        <title>The Global Catalogue of Microorganisms (GCM) 10K type strain sequencing project: providing services to taxonomists for standard genome sequencing and annotation.</title>
        <authorList>
            <consortium name="The Broad Institute Genomics Platform"/>
            <consortium name="The Broad Institute Genome Sequencing Center for Infectious Disease"/>
            <person name="Wu L."/>
            <person name="Ma J."/>
        </authorList>
    </citation>
    <scope>NUCLEOTIDE SEQUENCE [LARGE SCALE GENOMIC DNA]</scope>
    <source>
        <strain evidence="3">JCM 9687</strain>
    </source>
</reference>
<accession>A0ABP6RY93</accession>
<dbReference type="EMBL" id="BAAAYK010000038">
    <property type="protein sequence ID" value="GAA3363306.1"/>
    <property type="molecule type" value="Genomic_DNA"/>
</dbReference>
<keyword evidence="3" id="KW-1185">Reference proteome</keyword>